<dbReference type="EMBL" id="PKOZ01000004">
    <property type="protein sequence ID" value="PQD95406.1"/>
    <property type="molecule type" value="Genomic_DNA"/>
</dbReference>
<dbReference type="AlphaFoldDB" id="A0A2S7N063"/>
<keyword evidence="2" id="KW-1185">Reference proteome</keyword>
<proteinExistence type="predicted"/>
<protein>
    <submittedName>
        <fullName evidence="1">Uncharacterized protein</fullName>
    </submittedName>
</protein>
<reference evidence="1 2" key="1">
    <citation type="submission" date="2017-12" db="EMBL/GenBank/DDBJ databases">
        <title>Taxonomic description and draft genome of Pradoshia cofamensis Gen. nov., sp. nov., a thermotolerant bacillale isolated from anterior gut of earthworm Eisenia fetida.</title>
        <authorList>
            <person name="Saha T."/>
            <person name="Chakraborty R."/>
        </authorList>
    </citation>
    <scope>NUCLEOTIDE SEQUENCE [LARGE SCALE GENOMIC DNA]</scope>
    <source>
        <strain evidence="1 2">EAG3</strain>
    </source>
</reference>
<name>A0A2S7N063_9BACI</name>
<evidence type="ECO:0000313" key="1">
    <source>
        <dbReference type="EMBL" id="PQD95406.1"/>
    </source>
</evidence>
<accession>A0A2S7N063</accession>
<gene>
    <name evidence="1" type="ORF">CYL18_08960</name>
</gene>
<sequence>MFASDQLHNTNITKTFLADKSFVHIFTKKLFLFIILYTCHTIKVEVLLIISKKGCHPHEKSHCHQSALPDFRIVLSAIARDYACHPVICILPHSLPVFPCFHLWTSL</sequence>
<dbReference type="Proteomes" id="UP000239663">
    <property type="component" value="Unassembled WGS sequence"/>
</dbReference>
<organism evidence="1 2">
    <name type="scientific">Pradoshia eiseniae</name>
    <dbReference type="NCBI Taxonomy" id="2064768"/>
    <lineage>
        <taxon>Bacteria</taxon>
        <taxon>Bacillati</taxon>
        <taxon>Bacillota</taxon>
        <taxon>Bacilli</taxon>
        <taxon>Bacillales</taxon>
        <taxon>Bacillaceae</taxon>
        <taxon>Pradoshia</taxon>
    </lineage>
</organism>
<comment type="caution">
    <text evidence="1">The sequence shown here is derived from an EMBL/GenBank/DDBJ whole genome shotgun (WGS) entry which is preliminary data.</text>
</comment>
<evidence type="ECO:0000313" key="2">
    <source>
        <dbReference type="Proteomes" id="UP000239663"/>
    </source>
</evidence>